<sequence length="149" mass="16952">MAINRWLTDEEYARALTNGISSKALHYRVYEAEWDLEEALTAPPKSVRHNKFEGMHMKWRKVATANGINSATYYSRLEYGWGYQEAATKPAKVSKGLGKAWLALAKPNGIGYNTFMSRVITRKWDVEKAATIPVDKRGRKSARVKEESL</sequence>
<proteinExistence type="predicted"/>
<organism evidence="1 2">
    <name type="scientific">Bacillus mycoides</name>
    <dbReference type="NCBI Taxonomy" id="1405"/>
    <lineage>
        <taxon>Bacteria</taxon>
        <taxon>Bacillati</taxon>
        <taxon>Bacillota</taxon>
        <taxon>Bacilli</taxon>
        <taxon>Bacillales</taxon>
        <taxon>Bacillaceae</taxon>
        <taxon>Bacillus</taxon>
        <taxon>Bacillus cereus group</taxon>
    </lineage>
</organism>
<protein>
    <submittedName>
        <fullName evidence="1">Nucleoside permease</fullName>
    </submittedName>
</protein>
<reference evidence="1 2" key="1">
    <citation type="journal article" date="2019" name="Environ. Microbiol.">
        <title>An active ?-lactamase is a part of an orchestrated cell wall stress resistance network of Bacillus subtilis and related rhizosphere species.</title>
        <authorList>
            <person name="Bucher T."/>
            <person name="Keren-Paz A."/>
            <person name="Hausser J."/>
            <person name="Olender T."/>
            <person name="Cytryn E."/>
            <person name="Kolodkin-Gal I."/>
        </authorList>
    </citation>
    <scope>NUCLEOTIDE SEQUENCE [LARGE SCALE GENOMIC DNA]</scope>
    <source>
        <strain evidence="1 2">I186</strain>
    </source>
</reference>
<comment type="caution">
    <text evidence="1">The sequence shown here is derived from an EMBL/GenBank/DDBJ whole genome shotgun (WGS) entry which is preliminary data.</text>
</comment>
<name>A0A4V5TRK3_BACMY</name>
<dbReference type="EMBL" id="SZOD01001047">
    <property type="protein sequence ID" value="TKI79713.1"/>
    <property type="molecule type" value="Genomic_DNA"/>
</dbReference>
<dbReference type="RefSeq" id="WP_137059324.1">
    <property type="nucleotide sequence ID" value="NZ_SZOD01001047.1"/>
</dbReference>
<evidence type="ECO:0000313" key="1">
    <source>
        <dbReference type="EMBL" id="TKI79713.1"/>
    </source>
</evidence>
<evidence type="ECO:0000313" key="2">
    <source>
        <dbReference type="Proteomes" id="UP000305524"/>
    </source>
</evidence>
<dbReference type="Proteomes" id="UP000305524">
    <property type="component" value="Unassembled WGS sequence"/>
</dbReference>
<gene>
    <name evidence="1" type="ORF">FC701_30800</name>
</gene>
<accession>A0A4V5TRK3</accession>
<dbReference type="AlphaFoldDB" id="A0A4V5TRK3"/>